<keyword evidence="1" id="KW-0805">Transcription regulation</keyword>
<dbReference type="PANTHER" id="PTHR46796">
    <property type="entry name" value="HTH-TYPE TRANSCRIPTIONAL ACTIVATOR RHAS-RELATED"/>
    <property type="match status" value="1"/>
</dbReference>
<dbReference type="AlphaFoldDB" id="A0AAU7JVC0"/>
<dbReference type="EMBL" id="CP157483">
    <property type="protein sequence ID" value="XBO44217.1"/>
    <property type="molecule type" value="Genomic_DNA"/>
</dbReference>
<dbReference type="Pfam" id="PF12833">
    <property type="entry name" value="HTH_18"/>
    <property type="match status" value="1"/>
</dbReference>
<accession>A0AAU7JVC0</accession>
<dbReference type="GO" id="GO:0003700">
    <property type="term" value="F:DNA-binding transcription factor activity"/>
    <property type="evidence" value="ECO:0007669"/>
    <property type="project" value="InterPro"/>
</dbReference>
<protein>
    <submittedName>
        <fullName evidence="6">Helix-turn-helix domain-containing protein</fullName>
    </submittedName>
</protein>
<dbReference type="InterPro" id="IPR050204">
    <property type="entry name" value="AraC_XylS_family_regulators"/>
</dbReference>
<dbReference type="GO" id="GO:0043565">
    <property type="term" value="F:sequence-specific DNA binding"/>
    <property type="evidence" value="ECO:0007669"/>
    <property type="project" value="InterPro"/>
</dbReference>
<gene>
    <name evidence="6" type="ORF">ABEG17_02510</name>
</gene>
<dbReference type="PROSITE" id="PS01124">
    <property type="entry name" value="HTH_ARAC_FAMILY_2"/>
    <property type="match status" value="1"/>
</dbReference>
<sequence length="356" mass="39158">MTNHVRQLRNAPSRRARTFSAPSRQRRSGMTLVLNTSLMPPLDRAQIVRQVIAETMVHVDIDFPGPKGDADAHGLIIDVGDLRLCSVRSNATRVHRTPALARDSQEPTIFLALQTPGSSLQLSQGGRTATLKPGQLAFCDSSSEYTLLDDLGIQQHFFAIKVASLALPYDLVRRLRAVPLAPGHPVADLAAAYFGRMAARREVATHPSANALGQPSIELVRALITTHLDSTALAQESLHSSLLLRVLEYARAHLHDPRLNAAEIAAEHHISVRHLYKVLAEGEVSLGDWIRTQRLEACRSDLRGAEWSHLTIASIARRHGFTDASTFGRLFRTAYGLSPREWREARTATTGNPVRG</sequence>
<dbReference type="InterPro" id="IPR018060">
    <property type="entry name" value="HTH_AraC"/>
</dbReference>
<dbReference type="PRINTS" id="PR00032">
    <property type="entry name" value="HTHARAC"/>
</dbReference>
<evidence type="ECO:0000256" key="4">
    <source>
        <dbReference type="SAM" id="MobiDB-lite"/>
    </source>
</evidence>
<evidence type="ECO:0000259" key="5">
    <source>
        <dbReference type="PROSITE" id="PS01124"/>
    </source>
</evidence>
<evidence type="ECO:0000256" key="3">
    <source>
        <dbReference type="ARBA" id="ARBA00023163"/>
    </source>
</evidence>
<organism evidence="6">
    <name type="scientific">Pedococcus sp. KACC 23699</name>
    <dbReference type="NCBI Taxonomy" id="3149228"/>
    <lineage>
        <taxon>Bacteria</taxon>
        <taxon>Bacillati</taxon>
        <taxon>Actinomycetota</taxon>
        <taxon>Actinomycetes</taxon>
        <taxon>Micrococcales</taxon>
        <taxon>Intrasporangiaceae</taxon>
        <taxon>Pedococcus</taxon>
    </lineage>
</organism>
<feature type="region of interest" description="Disordered" evidence="4">
    <location>
        <begin position="1"/>
        <end position="27"/>
    </location>
</feature>
<dbReference type="InterPro" id="IPR035418">
    <property type="entry name" value="AraC-bd_2"/>
</dbReference>
<dbReference type="SUPFAM" id="SSF46689">
    <property type="entry name" value="Homeodomain-like"/>
    <property type="match status" value="1"/>
</dbReference>
<dbReference type="InterPro" id="IPR009057">
    <property type="entry name" value="Homeodomain-like_sf"/>
</dbReference>
<reference evidence="6" key="1">
    <citation type="submission" date="2024-05" db="EMBL/GenBank/DDBJ databases">
        <authorList>
            <person name="Kim S."/>
            <person name="Heo J."/>
            <person name="Choi H."/>
            <person name="Choi Y."/>
            <person name="Kwon S.-W."/>
            <person name="Kim Y."/>
        </authorList>
    </citation>
    <scope>NUCLEOTIDE SEQUENCE</scope>
    <source>
        <strain evidence="6">KACC 23699</strain>
    </source>
</reference>
<dbReference type="RefSeq" id="WP_406831705.1">
    <property type="nucleotide sequence ID" value="NZ_CP157483.1"/>
</dbReference>
<dbReference type="InterPro" id="IPR020449">
    <property type="entry name" value="Tscrpt_reg_AraC-type_HTH"/>
</dbReference>
<proteinExistence type="predicted"/>
<dbReference type="Pfam" id="PF14525">
    <property type="entry name" value="AraC_binding_2"/>
    <property type="match status" value="1"/>
</dbReference>
<dbReference type="Gene3D" id="1.10.10.60">
    <property type="entry name" value="Homeodomain-like"/>
    <property type="match status" value="1"/>
</dbReference>
<dbReference type="SMART" id="SM00342">
    <property type="entry name" value="HTH_ARAC"/>
    <property type="match status" value="1"/>
</dbReference>
<evidence type="ECO:0000313" key="6">
    <source>
        <dbReference type="EMBL" id="XBO44217.1"/>
    </source>
</evidence>
<keyword evidence="3" id="KW-0804">Transcription</keyword>
<evidence type="ECO:0000256" key="2">
    <source>
        <dbReference type="ARBA" id="ARBA00023125"/>
    </source>
</evidence>
<name>A0AAU7JVC0_9MICO</name>
<feature type="domain" description="HTH araC/xylS-type" evidence="5">
    <location>
        <begin position="244"/>
        <end position="345"/>
    </location>
</feature>
<keyword evidence="2" id="KW-0238">DNA-binding</keyword>
<dbReference type="PANTHER" id="PTHR46796:SF6">
    <property type="entry name" value="ARAC SUBFAMILY"/>
    <property type="match status" value="1"/>
</dbReference>
<evidence type="ECO:0000256" key="1">
    <source>
        <dbReference type="ARBA" id="ARBA00023015"/>
    </source>
</evidence>